<reference evidence="1" key="1">
    <citation type="submission" date="2016-12" db="EMBL/GenBank/DDBJ databases">
        <authorList>
            <person name="Moulin L."/>
        </authorList>
    </citation>
    <scope>NUCLEOTIDE SEQUENCE [LARGE SCALE GENOMIC DNA]</scope>
    <source>
        <strain evidence="1">STM 7183</strain>
    </source>
</reference>
<evidence type="ECO:0000313" key="1">
    <source>
        <dbReference type="EMBL" id="SIT35549.1"/>
    </source>
</evidence>
<proteinExistence type="predicted"/>
<dbReference type="Proteomes" id="UP000195569">
    <property type="component" value="Unassembled WGS sequence"/>
</dbReference>
<keyword evidence="2" id="KW-1185">Reference proteome</keyword>
<gene>
    <name evidence="1" type="ORF">BN2476_40066</name>
</gene>
<dbReference type="EMBL" id="CYGY02000004">
    <property type="protein sequence ID" value="SIT35549.1"/>
    <property type="molecule type" value="Genomic_DNA"/>
</dbReference>
<comment type="caution">
    <text evidence="1">The sequence shown here is derived from an EMBL/GenBank/DDBJ whole genome shotgun (WGS) entry which is preliminary data.</text>
</comment>
<name>A0A1N7RKC6_9BURK</name>
<evidence type="ECO:0000313" key="2">
    <source>
        <dbReference type="Proteomes" id="UP000195569"/>
    </source>
</evidence>
<organism evidence="1 2">
    <name type="scientific">Paraburkholderia piptadeniae</name>
    <dbReference type="NCBI Taxonomy" id="1701573"/>
    <lineage>
        <taxon>Bacteria</taxon>
        <taxon>Pseudomonadati</taxon>
        <taxon>Pseudomonadota</taxon>
        <taxon>Betaproteobacteria</taxon>
        <taxon>Burkholderiales</taxon>
        <taxon>Burkholderiaceae</taxon>
        <taxon>Paraburkholderia</taxon>
    </lineage>
</organism>
<accession>A0A1N7RKC6</accession>
<dbReference type="AlphaFoldDB" id="A0A1N7RKC6"/>
<dbReference type="RefSeq" id="WP_235850661.1">
    <property type="nucleotide sequence ID" value="NZ_CYGY02000004.1"/>
</dbReference>
<protein>
    <submittedName>
        <fullName evidence="1">Thioesterase superfamily protein</fullName>
    </submittedName>
</protein>
<sequence>MGVVRARFLKRSGGTVPTNDLLQLAGVTQASPVLPEWVVQWNAAEAGMTIPPAAREASAQT</sequence>